<dbReference type="Proteomes" id="UP000533598">
    <property type="component" value="Unassembled WGS sequence"/>
</dbReference>
<dbReference type="EMBL" id="JACHMH010000001">
    <property type="protein sequence ID" value="MBB4680422.1"/>
    <property type="molecule type" value="Genomic_DNA"/>
</dbReference>
<reference evidence="2 3" key="1">
    <citation type="submission" date="2020-08" db="EMBL/GenBank/DDBJ databases">
        <title>Sequencing the genomes of 1000 actinobacteria strains.</title>
        <authorList>
            <person name="Klenk H.-P."/>
        </authorList>
    </citation>
    <scope>NUCLEOTIDE SEQUENCE [LARGE SCALE GENOMIC DNA]</scope>
    <source>
        <strain evidence="2 3">DSM 44230</strain>
    </source>
</reference>
<dbReference type="SUPFAM" id="SSF51905">
    <property type="entry name" value="FAD/NAD(P)-binding domain"/>
    <property type="match status" value="1"/>
</dbReference>
<dbReference type="Gene3D" id="3.90.660.20">
    <property type="entry name" value="Protoporphyrinogen oxidase, mitochondrial, domain 2"/>
    <property type="match status" value="1"/>
</dbReference>
<evidence type="ECO:0000313" key="3">
    <source>
        <dbReference type="Proteomes" id="UP000533598"/>
    </source>
</evidence>
<organism evidence="2 3">
    <name type="scientific">Crossiella cryophila</name>
    <dbReference type="NCBI Taxonomy" id="43355"/>
    <lineage>
        <taxon>Bacteria</taxon>
        <taxon>Bacillati</taxon>
        <taxon>Actinomycetota</taxon>
        <taxon>Actinomycetes</taxon>
        <taxon>Pseudonocardiales</taxon>
        <taxon>Pseudonocardiaceae</taxon>
        <taxon>Crossiella</taxon>
    </lineage>
</organism>
<dbReference type="InterPro" id="IPR002937">
    <property type="entry name" value="Amino_oxidase"/>
</dbReference>
<dbReference type="SUPFAM" id="SSF54373">
    <property type="entry name" value="FAD-linked reductases, C-terminal domain"/>
    <property type="match status" value="1"/>
</dbReference>
<protein>
    <submittedName>
        <fullName evidence="2">Oxygen-dependent protoporphyrinogen oxidase</fullName>
        <ecNumber evidence="2">1.3.3.4</ecNumber>
    </submittedName>
</protein>
<gene>
    <name evidence="2" type="ORF">HNR67_006540</name>
</gene>
<keyword evidence="3" id="KW-1185">Reference proteome</keyword>
<accession>A0A7W7FWL8</accession>
<comment type="caution">
    <text evidence="2">The sequence shown here is derived from an EMBL/GenBank/DDBJ whole genome shotgun (WGS) entry which is preliminary data.</text>
</comment>
<dbReference type="InterPro" id="IPR036188">
    <property type="entry name" value="FAD/NAD-bd_sf"/>
</dbReference>
<dbReference type="Pfam" id="PF01593">
    <property type="entry name" value="Amino_oxidase"/>
    <property type="match status" value="1"/>
</dbReference>
<dbReference type="AlphaFoldDB" id="A0A7W7FWL8"/>
<keyword evidence="2" id="KW-0560">Oxidoreductase</keyword>
<dbReference type="GO" id="GO:0004729">
    <property type="term" value="F:oxygen-dependent protoporphyrinogen oxidase activity"/>
    <property type="evidence" value="ECO:0007669"/>
    <property type="project" value="UniProtKB-EC"/>
</dbReference>
<evidence type="ECO:0000259" key="1">
    <source>
        <dbReference type="Pfam" id="PF01593"/>
    </source>
</evidence>
<dbReference type="EC" id="1.3.3.4" evidence="2"/>
<sequence>MSPDLDVAVVGAGIAGLTLAHTLRQQGRSVRVFEAADHVGGRMASVRRDGYLIDTGAEQISDRGYDQTWRLLHELGVDSVAVPKVSVGIGMWRDGRAHAGVAHPRGVLTGAGLSPRARLDLVRLMATGARRAGVSTVAEFSERYHPDIGAYLLQPVTGGFFGWHQDRSAVAPFLDLLRMVGPSTGWRTYRDGMDTLARLLATQLEVTTGCAVREVLSGNGSARLGTDAGTFTARTVALCLPAPQARAIHLNPPAAEQSYLDACTYTPMLKVSCLLDRPLGPACARELYCLLLPEIEDGVLGGIVVDHAKHRGRAPHGKGLLTLLAAPRAIPDLLDAPEELLTGTLTTAAERYVPGLASALISAHSHRFRHGLPEVTPAALRLQPAFHRRPPGPVEYAGDWILLRPNSEAAIQSALLAARRIQATTTLTLRREPA</sequence>
<evidence type="ECO:0000313" key="2">
    <source>
        <dbReference type="EMBL" id="MBB4680422.1"/>
    </source>
</evidence>
<dbReference type="InterPro" id="IPR050464">
    <property type="entry name" value="Zeta_carotene_desat/Oxidored"/>
</dbReference>
<dbReference type="PANTHER" id="PTHR42923">
    <property type="entry name" value="PROTOPORPHYRINOGEN OXIDASE"/>
    <property type="match status" value="1"/>
</dbReference>
<dbReference type="Gene3D" id="1.10.3110.10">
    <property type="entry name" value="protoporphyrinogen ix oxidase, domain 3"/>
    <property type="match status" value="1"/>
</dbReference>
<feature type="domain" description="Amine oxidase" evidence="1">
    <location>
        <begin position="14"/>
        <end position="421"/>
    </location>
</feature>
<name>A0A7W7FWL8_9PSEU</name>
<dbReference type="Gene3D" id="3.50.50.60">
    <property type="entry name" value="FAD/NAD(P)-binding domain"/>
    <property type="match status" value="1"/>
</dbReference>
<proteinExistence type="predicted"/>
<dbReference type="RefSeq" id="WP_185006217.1">
    <property type="nucleotide sequence ID" value="NZ_BAAAUI010000005.1"/>
</dbReference>